<evidence type="ECO:0000313" key="2">
    <source>
        <dbReference type="Proteomes" id="UP001057452"/>
    </source>
</evidence>
<dbReference type="EMBL" id="CM043793">
    <property type="protein sequence ID" value="KAI4821075.1"/>
    <property type="molecule type" value="Genomic_DNA"/>
</dbReference>
<gene>
    <name evidence="1" type="ORF">KUCAC02_029026</name>
</gene>
<name>A0ACB9X5D1_CHAAC</name>
<organism evidence="1 2">
    <name type="scientific">Chaenocephalus aceratus</name>
    <name type="common">Blackfin icefish</name>
    <name type="synonym">Chaenichthys aceratus</name>
    <dbReference type="NCBI Taxonomy" id="36190"/>
    <lineage>
        <taxon>Eukaryota</taxon>
        <taxon>Metazoa</taxon>
        <taxon>Chordata</taxon>
        <taxon>Craniata</taxon>
        <taxon>Vertebrata</taxon>
        <taxon>Euteleostomi</taxon>
        <taxon>Actinopterygii</taxon>
        <taxon>Neopterygii</taxon>
        <taxon>Teleostei</taxon>
        <taxon>Neoteleostei</taxon>
        <taxon>Acanthomorphata</taxon>
        <taxon>Eupercaria</taxon>
        <taxon>Perciformes</taxon>
        <taxon>Notothenioidei</taxon>
        <taxon>Channichthyidae</taxon>
        <taxon>Chaenocephalus</taxon>
    </lineage>
</organism>
<evidence type="ECO:0000313" key="1">
    <source>
        <dbReference type="EMBL" id="KAI4821075.1"/>
    </source>
</evidence>
<accession>A0ACB9X5D1</accession>
<proteinExistence type="predicted"/>
<comment type="caution">
    <text evidence="1">The sequence shown here is derived from an EMBL/GenBank/DDBJ whole genome shotgun (WGS) entry which is preliminary data.</text>
</comment>
<keyword evidence="2" id="KW-1185">Reference proteome</keyword>
<protein>
    <submittedName>
        <fullName evidence="1">Uncharacterized protein</fullName>
    </submittedName>
</protein>
<dbReference type="Proteomes" id="UP001057452">
    <property type="component" value="Chromosome 9"/>
</dbReference>
<sequence>MKLPVEPSAMFCQEASALLQQAQEARRCAREISRTFGRRRGGRRAGEDRQVGVLAGLRAMVPGSRSLPPDAMKDPACPRITTARRMVWTALSTDHWVVSTMTQGYRLQFAQTSPYDKISGGFVSDGPVAHRGVTGGGFHPPSERCSQGGVARGSAG</sequence>
<reference evidence="1" key="1">
    <citation type="submission" date="2022-05" db="EMBL/GenBank/DDBJ databases">
        <title>Chromosome-level genome of Chaenocephalus aceratus.</title>
        <authorList>
            <person name="Park H."/>
        </authorList>
    </citation>
    <scope>NUCLEOTIDE SEQUENCE</scope>
    <source>
        <strain evidence="1">KU_202001</strain>
    </source>
</reference>